<dbReference type="GO" id="GO:0008080">
    <property type="term" value="F:N-acetyltransferase activity"/>
    <property type="evidence" value="ECO:0007669"/>
    <property type="project" value="InterPro"/>
</dbReference>
<dbReference type="OrthoDB" id="529907at2"/>
<dbReference type="InterPro" id="IPR016181">
    <property type="entry name" value="Acyl_CoA_acyltransferase"/>
</dbReference>
<name>A0A3L7AAC4_9MICO</name>
<sequence>MATADDLDAIMAIETAEFVSDAWSSSAMAADIASPHTRYLVAYFTGDPTTIVGYGGIFAPAGSGDADIQTIAVSSDARRQGIGRGLMNALIENARALRVREIFLEVREDKSAPRALYRDLGFEEIAERPGYYQPDNVTAVVMRLTLPHTPAGIGVNA</sequence>
<evidence type="ECO:0000256" key="1">
    <source>
        <dbReference type="ARBA" id="ARBA00022679"/>
    </source>
</evidence>
<accession>A0A3L7AAC4</accession>
<keyword evidence="2" id="KW-0012">Acyltransferase</keyword>
<evidence type="ECO:0000259" key="3">
    <source>
        <dbReference type="PROSITE" id="PS51186"/>
    </source>
</evidence>
<dbReference type="InterPro" id="IPR006464">
    <property type="entry name" value="AcTrfase_RimI/Ard1"/>
</dbReference>
<dbReference type="CDD" id="cd04301">
    <property type="entry name" value="NAT_SF"/>
    <property type="match status" value="1"/>
</dbReference>
<organism evidence="4 5">
    <name type="scientific">Mycetocola tolaasinivorans</name>
    <dbReference type="NCBI Taxonomy" id="76635"/>
    <lineage>
        <taxon>Bacteria</taxon>
        <taxon>Bacillati</taxon>
        <taxon>Actinomycetota</taxon>
        <taxon>Actinomycetes</taxon>
        <taxon>Micrococcales</taxon>
        <taxon>Microbacteriaceae</taxon>
        <taxon>Mycetocola</taxon>
    </lineage>
</organism>
<dbReference type="Pfam" id="PF00583">
    <property type="entry name" value="Acetyltransf_1"/>
    <property type="match status" value="1"/>
</dbReference>
<keyword evidence="1 4" id="KW-0808">Transferase</keyword>
<dbReference type="InterPro" id="IPR050832">
    <property type="entry name" value="Bact_Acetyltransf"/>
</dbReference>
<dbReference type="PROSITE" id="PS51186">
    <property type="entry name" value="GNAT"/>
    <property type="match status" value="1"/>
</dbReference>
<keyword evidence="5" id="KW-1185">Reference proteome</keyword>
<gene>
    <name evidence="4" type="primary">rimI</name>
    <name evidence="4" type="ORF">D9V32_02010</name>
</gene>
<evidence type="ECO:0000313" key="5">
    <source>
        <dbReference type="Proteomes" id="UP000272503"/>
    </source>
</evidence>
<dbReference type="SUPFAM" id="SSF55729">
    <property type="entry name" value="Acyl-CoA N-acyltransferases (Nat)"/>
    <property type="match status" value="1"/>
</dbReference>
<comment type="caution">
    <text evidence="4">The sequence shown here is derived from an EMBL/GenBank/DDBJ whole genome shotgun (WGS) entry which is preliminary data.</text>
</comment>
<dbReference type="Proteomes" id="UP000272503">
    <property type="component" value="Unassembled WGS sequence"/>
</dbReference>
<feature type="domain" description="N-acetyltransferase" evidence="3">
    <location>
        <begin position="1"/>
        <end position="147"/>
    </location>
</feature>
<dbReference type="AlphaFoldDB" id="A0A3L7AAC4"/>
<evidence type="ECO:0000256" key="2">
    <source>
        <dbReference type="ARBA" id="ARBA00023315"/>
    </source>
</evidence>
<protein>
    <submittedName>
        <fullName evidence="4">Ribosomal-protein-alanine N-acetyltransferase</fullName>
    </submittedName>
</protein>
<dbReference type="PANTHER" id="PTHR43877">
    <property type="entry name" value="AMINOALKYLPHOSPHONATE N-ACETYLTRANSFERASE-RELATED-RELATED"/>
    <property type="match status" value="1"/>
</dbReference>
<dbReference type="EMBL" id="RCUX01000002">
    <property type="protein sequence ID" value="RLP77253.1"/>
    <property type="molecule type" value="Genomic_DNA"/>
</dbReference>
<evidence type="ECO:0000313" key="4">
    <source>
        <dbReference type="EMBL" id="RLP77253.1"/>
    </source>
</evidence>
<proteinExistence type="predicted"/>
<reference evidence="4 5" key="1">
    <citation type="submission" date="2018-10" db="EMBL/GenBank/DDBJ databases">
        <authorList>
            <person name="Li J."/>
        </authorList>
    </citation>
    <scope>NUCLEOTIDE SEQUENCE [LARGE SCALE GENOMIC DNA]</scope>
    <source>
        <strain evidence="4 5">IF 016277</strain>
    </source>
</reference>
<dbReference type="Gene3D" id="3.40.630.30">
    <property type="match status" value="1"/>
</dbReference>
<dbReference type="InterPro" id="IPR000182">
    <property type="entry name" value="GNAT_dom"/>
</dbReference>
<dbReference type="NCBIfam" id="TIGR01575">
    <property type="entry name" value="rimI"/>
    <property type="match status" value="1"/>
</dbReference>